<name>A0A843W4X6_COLES</name>
<evidence type="ECO:0000259" key="2">
    <source>
        <dbReference type="PROSITE" id="PS50812"/>
    </source>
</evidence>
<dbReference type="Gene3D" id="2.30.30.140">
    <property type="match status" value="2"/>
</dbReference>
<keyword evidence="4" id="KW-1185">Reference proteome</keyword>
<dbReference type="SMART" id="SM00293">
    <property type="entry name" value="PWWP"/>
    <property type="match status" value="1"/>
</dbReference>
<dbReference type="Pfam" id="PF00855">
    <property type="entry name" value="PWWP"/>
    <property type="match status" value="1"/>
</dbReference>
<gene>
    <name evidence="3" type="ORF">Taro_037735</name>
</gene>
<feature type="domain" description="PWWP" evidence="2">
    <location>
        <begin position="321"/>
        <end position="384"/>
    </location>
</feature>
<feature type="non-terminal residue" evidence="3">
    <location>
        <position position="473"/>
    </location>
</feature>
<sequence length="473" mass="52627">MALLETTLLKEEEEGKEEGEAEEERGTPTRYVHLKHLYSTSPCVNASGASNVMSKKVKARKLTDEEEVECGASAVQGIAKGRLVLDPYVQEAPRAAVRQKPLLVYSRCSKRPRHCSDRPSFFDSLSRKMGVGSRCFADVEGEGDDCLRTGKKQKRMMKHELLGLGTGVGYACGMDGPRLRASRLNCKIGTDETRAISTNGAAAKEASSSLGTAKKWVELSLEDADPLAFVDLTCKVFWPMDDLWYMGSITGYCAETGLHRVLYNDGDVENLNLAKEGVKFYISRVDMRRLNLKHGAEKEMMAHDEILSLAAILNDCQDLEPGDLVWAKLTGHAMWPAVVADEAYLVAHNVLKTVRGERAVSVQFFGTHDFARINVKHVIPFLNGAASGYHLKCKQKRFRQSLEEAKMYLCKQQLPTKMLQQQRGVNNSKASSDDEEGHDSDPTSNASYKMEVLRNPKLKSRPLFRVTLDDGEE</sequence>
<accession>A0A843W4X6</accession>
<dbReference type="EMBL" id="NMUH01003312">
    <property type="protein sequence ID" value="MQM04932.1"/>
    <property type="molecule type" value="Genomic_DNA"/>
</dbReference>
<feature type="region of interest" description="Disordered" evidence="1">
    <location>
        <begin position="419"/>
        <end position="454"/>
    </location>
</feature>
<proteinExistence type="predicted"/>
<dbReference type="InterPro" id="IPR000313">
    <property type="entry name" value="PWWP_dom"/>
</dbReference>
<reference evidence="3" key="1">
    <citation type="submission" date="2017-07" db="EMBL/GenBank/DDBJ databases">
        <title>Taro Niue Genome Assembly and Annotation.</title>
        <authorList>
            <person name="Atibalentja N."/>
            <person name="Keating K."/>
            <person name="Fields C.J."/>
        </authorList>
    </citation>
    <scope>NUCLEOTIDE SEQUENCE</scope>
    <source>
        <strain evidence="3">Niue_2</strain>
        <tissue evidence="3">Leaf</tissue>
    </source>
</reference>
<protein>
    <recommendedName>
        <fullName evidence="2">PWWP domain-containing protein</fullName>
    </recommendedName>
</protein>
<feature type="region of interest" description="Disordered" evidence="1">
    <location>
        <begin position="1"/>
        <end position="27"/>
    </location>
</feature>
<dbReference type="OrthoDB" id="308383at2759"/>
<evidence type="ECO:0000313" key="3">
    <source>
        <dbReference type="EMBL" id="MQM04932.1"/>
    </source>
</evidence>
<comment type="caution">
    <text evidence="3">The sequence shown here is derived from an EMBL/GenBank/DDBJ whole genome shotgun (WGS) entry which is preliminary data.</text>
</comment>
<dbReference type="CDD" id="cd20142">
    <property type="entry name" value="PWWP_AtATX1-like"/>
    <property type="match status" value="1"/>
</dbReference>
<evidence type="ECO:0000256" key="1">
    <source>
        <dbReference type="SAM" id="MobiDB-lite"/>
    </source>
</evidence>
<dbReference type="CDD" id="cd20404">
    <property type="entry name" value="Tudor_Agenet_AtEML-like"/>
    <property type="match status" value="1"/>
</dbReference>
<evidence type="ECO:0000313" key="4">
    <source>
        <dbReference type="Proteomes" id="UP000652761"/>
    </source>
</evidence>
<dbReference type="PROSITE" id="PS50812">
    <property type="entry name" value="PWWP"/>
    <property type="match status" value="1"/>
</dbReference>
<dbReference type="Proteomes" id="UP000652761">
    <property type="component" value="Unassembled WGS sequence"/>
</dbReference>
<dbReference type="AlphaFoldDB" id="A0A843W4X6"/>
<feature type="compositionally biased region" description="Acidic residues" evidence="1">
    <location>
        <begin position="11"/>
        <end position="23"/>
    </location>
</feature>
<organism evidence="3 4">
    <name type="scientific">Colocasia esculenta</name>
    <name type="common">Wild taro</name>
    <name type="synonym">Arum esculentum</name>
    <dbReference type="NCBI Taxonomy" id="4460"/>
    <lineage>
        <taxon>Eukaryota</taxon>
        <taxon>Viridiplantae</taxon>
        <taxon>Streptophyta</taxon>
        <taxon>Embryophyta</taxon>
        <taxon>Tracheophyta</taxon>
        <taxon>Spermatophyta</taxon>
        <taxon>Magnoliopsida</taxon>
        <taxon>Liliopsida</taxon>
        <taxon>Araceae</taxon>
        <taxon>Aroideae</taxon>
        <taxon>Colocasieae</taxon>
        <taxon>Colocasia</taxon>
    </lineage>
</organism>
<dbReference type="SUPFAM" id="SSF63748">
    <property type="entry name" value="Tudor/PWWP/MBT"/>
    <property type="match status" value="1"/>
</dbReference>
<feature type="compositionally biased region" description="Polar residues" evidence="1">
    <location>
        <begin position="419"/>
        <end position="430"/>
    </location>
</feature>